<evidence type="ECO:0000256" key="2">
    <source>
        <dbReference type="SAM" id="MobiDB-lite"/>
    </source>
</evidence>
<dbReference type="CDD" id="cd00093">
    <property type="entry name" value="HTH_XRE"/>
    <property type="match status" value="1"/>
</dbReference>
<dbReference type="Gene3D" id="1.10.260.40">
    <property type="entry name" value="lambda repressor-like DNA-binding domains"/>
    <property type="match status" value="1"/>
</dbReference>
<dbReference type="SMART" id="SM00530">
    <property type="entry name" value="HTH_XRE"/>
    <property type="match status" value="1"/>
</dbReference>
<dbReference type="Pfam" id="PF01381">
    <property type="entry name" value="HTH_3"/>
    <property type="match status" value="1"/>
</dbReference>
<dbReference type="PROSITE" id="PS50943">
    <property type="entry name" value="HTH_CROC1"/>
    <property type="match status" value="1"/>
</dbReference>
<gene>
    <name evidence="4" type="ORF">ACFQ5G_24065</name>
</gene>
<accession>A0ABW4ACI9</accession>
<dbReference type="EMBL" id="JBHTMK010000037">
    <property type="protein sequence ID" value="MFD1368439.1"/>
    <property type="molecule type" value="Genomic_DNA"/>
</dbReference>
<proteinExistence type="inferred from homology"/>
<dbReference type="InterPro" id="IPR052345">
    <property type="entry name" value="Rad_response_metalloprotease"/>
</dbReference>
<reference evidence="5" key="1">
    <citation type="journal article" date="2019" name="Int. J. Syst. Evol. Microbiol.">
        <title>The Global Catalogue of Microorganisms (GCM) 10K type strain sequencing project: providing services to taxonomists for standard genome sequencing and annotation.</title>
        <authorList>
            <consortium name="The Broad Institute Genomics Platform"/>
            <consortium name="The Broad Institute Genome Sequencing Center for Infectious Disease"/>
            <person name="Wu L."/>
            <person name="Ma J."/>
        </authorList>
    </citation>
    <scope>NUCLEOTIDE SEQUENCE [LARGE SCALE GENOMIC DNA]</scope>
    <source>
        <strain evidence="5">CCM 7526</strain>
    </source>
</reference>
<comment type="similarity">
    <text evidence="1">Belongs to the short-chain fatty acyl-CoA assimilation regulator (ScfR) family.</text>
</comment>
<dbReference type="PANTHER" id="PTHR43236:SF2">
    <property type="entry name" value="BLL0069 PROTEIN"/>
    <property type="match status" value="1"/>
</dbReference>
<dbReference type="InterPro" id="IPR010982">
    <property type="entry name" value="Lambda_DNA-bd_dom_sf"/>
</dbReference>
<feature type="compositionally biased region" description="Low complexity" evidence="2">
    <location>
        <begin position="70"/>
        <end position="81"/>
    </location>
</feature>
<organism evidence="4 5">
    <name type="scientific">Actinoplanes sichuanensis</name>
    <dbReference type="NCBI Taxonomy" id="512349"/>
    <lineage>
        <taxon>Bacteria</taxon>
        <taxon>Bacillati</taxon>
        <taxon>Actinomycetota</taxon>
        <taxon>Actinomycetes</taxon>
        <taxon>Micromonosporales</taxon>
        <taxon>Micromonosporaceae</taxon>
        <taxon>Actinoplanes</taxon>
    </lineage>
</organism>
<sequence length="377" mass="41294">MPTVLVPITGSVLAWAIGEAGLSNAEVASQLGVSQSQIADWIAGTAHPSKTKFDQLRKLLDRPESVFFLASPPPSSSSATRFRSHASRTGPHTPTPEDLKAIKLAQNLQRVMRWLGEDRRVLEIPRASIGDPPEAVAEEARAWLGWSTREQIKAKDHEVAKLLRARIEQRGIIALNLTLSDGGFRGFSLPDSIAPVIAINTRDDIRARSFSYIHECGHLMLGIESICDASPASGTDTWCDNVAAAFLMPRPVLADYMLRKFHVQEVDSLEEVRWAANQLNVSYRAMARRFESLGMGVPGLYGKINKLISNQSRGGGVGGPPQTRARRKLQRYGAGFVGRLMAAEEEGELENADLVDLLNLSRAELKELRGLLNEGAE</sequence>
<dbReference type="PANTHER" id="PTHR43236">
    <property type="entry name" value="ANTITOXIN HIGA1"/>
    <property type="match status" value="1"/>
</dbReference>
<evidence type="ECO:0000313" key="4">
    <source>
        <dbReference type="EMBL" id="MFD1368439.1"/>
    </source>
</evidence>
<dbReference type="InterPro" id="IPR010359">
    <property type="entry name" value="IrrE_HExxH"/>
</dbReference>
<evidence type="ECO:0000313" key="5">
    <source>
        <dbReference type="Proteomes" id="UP001597183"/>
    </source>
</evidence>
<name>A0ABW4ACI9_9ACTN</name>
<dbReference type="SUPFAM" id="SSF47413">
    <property type="entry name" value="lambda repressor-like DNA-binding domains"/>
    <property type="match status" value="1"/>
</dbReference>
<feature type="domain" description="HTH cro/C1-type" evidence="3">
    <location>
        <begin position="19"/>
        <end position="67"/>
    </location>
</feature>
<protein>
    <submittedName>
        <fullName evidence="4">Helix-turn-helix domain-containing protein</fullName>
    </submittedName>
</protein>
<dbReference type="Proteomes" id="UP001597183">
    <property type="component" value="Unassembled WGS sequence"/>
</dbReference>
<evidence type="ECO:0000259" key="3">
    <source>
        <dbReference type="PROSITE" id="PS50943"/>
    </source>
</evidence>
<dbReference type="InterPro" id="IPR001387">
    <property type="entry name" value="Cro/C1-type_HTH"/>
</dbReference>
<dbReference type="RefSeq" id="WP_317788765.1">
    <property type="nucleotide sequence ID" value="NZ_AP028461.1"/>
</dbReference>
<feature type="region of interest" description="Disordered" evidence="2">
    <location>
        <begin position="70"/>
        <end position="97"/>
    </location>
</feature>
<keyword evidence="5" id="KW-1185">Reference proteome</keyword>
<comment type="caution">
    <text evidence="4">The sequence shown here is derived from an EMBL/GenBank/DDBJ whole genome shotgun (WGS) entry which is preliminary data.</text>
</comment>
<evidence type="ECO:0000256" key="1">
    <source>
        <dbReference type="ARBA" id="ARBA00007227"/>
    </source>
</evidence>
<dbReference type="Pfam" id="PF06114">
    <property type="entry name" value="Peptidase_M78"/>
    <property type="match status" value="1"/>
</dbReference>